<proteinExistence type="predicted"/>
<keyword evidence="4" id="KW-1185">Reference proteome</keyword>
<dbReference type="OrthoDB" id="9763659at2"/>
<dbReference type="InterPro" id="IPR051055">
    <property type="entry name" value="PIF1_helicase"/>
</dbReference>
<comment type="caution">
    <text evidence="3">The sequence shown here is derived from an EMBL/GenBank/DDBJ whole genome shotgun (WGS) entry which is preliminary data.</text>
</comment>
<dbReference type="CDD" id="cd18809">
    <property type="entry name" value="SF1_C_RecD"/>
    <property type="match status" value="1"/>
</dbReference>
<evidence type="ECO:0000259" key="2">
    <source>
        <dbReference type="Pfam" id="PF13538"/>
    </source>
</evidence>
<dbReference type="InterPro" id="IPR027417">
    <property type="entry name" value="P-loop_NTPase"/>
</dbReference>
<dbReference type="GO" id="GO:0000723">
    <property type="term" value="P:telomere maintenance"/>
    <property type="evidence" value="ECO:0007669"/>
    <property type="project" value="InterPro"/>
</dbReference>
<evidence type="ECO:0000313" key="3">
    <source>
        <dbReference type="EMBL" id="RAW00768.1"/>
    </source>
</evidence>
<dbReference type="SUPFAM" id="SSF52540">
    <property type="entry name" value="P-loop containing nucleoside triphosphate hydrolases"/>
    <property type="match status" value="2"/>
</dbReference>
<dbReference type="AlphaFoldDB" id="A0A364Y204"/>
<evidence type="ECO:0000259" key="1">
    <source>
        <dbReference type="Pfam" id="PF05970"/>
    </source>
</evidence>
<dbReference type="Gene3D" id="2.30.30.940">
    <property type="match status" value="1"/>
</dbReference>
<name>A0A364Y204_9BACT</name>
<evidence type="ECO:0000313" key="4">
    <source>
        <dbReference type="Proteomes" id="UP000251889"/>
    </source>
</evidence>
<dbReference type="InterPro" id="IPR010285">
    <property type="entry name" value="DNA_helicase_pif1-like_DEAD"/>
</dbReference>
<gene>
    <name evidence="3" type="ORF">DQQ10_13495</name>
</gene>
<dbReference type="GO" id="GO:0003678">
    <property type="term" value="F:DNA helicase activity"/>
    <property type="evidence" value="ECO:0007669"/>
    <property type="project" value="InterPro"/>
</dbReference>
<dbReference type="Gene3D" id="3.40.50.300">
    <property type="entry name" value="P-loop containing nucleotide triphosphate hydrolases"/>
    <property type="match status" value="2"/>
</dbReference>
<dbReference type="Pfam" id="PF13538">
    <property type="entry name" value="UvrD_C_2"/>
    <property type="match status" value="1"/>
</dbReference>
<feature type="domain" description="DNA helicase Pif1-like DEAD-box helicase" evidence="1">
    <location>
        <begin position="6"/>
        <end position="200"/>
    </location>
</feature>
<dbReference type="Pfam" id="PF05970">
    <property type="entry name" value="PIF1"/>
    <property type="match status" value="1"/>
</dbReference>
<dbReference type="GO" id="GO:0006281">
    <property type="term" value="P:DNA repair"/>
    <property type="evidence" value="ECO:0007669"/>
    <property type="project" value="InterPro"/>
</dbReference>
<accession>A0A364Y204</accession>
<dbReference type="InterPro" id="IPR027785">
    <property type="entry name" value="UvrD-like_helicase_C"/>
</dbReference>
<dbReference type="PANTHER" id="PTHR47642">
    <property type="entry name" value="ATP-DEPENDENT DNA HELICASE"/>
    <property type="match status" value="1"/>
</dbReference>
<feature type="domain" description="UvrD-like helicase C-terminal" evidence="2">
    <location>
        <begin position="349"/>
        <end position="389"/>
    </location>
</feature>
<dbReference type="PANTHER" id="PTHR47642:SF5">
    <property type="entry name" value="ATP-DEPENDENT DNA HELICASE"/>
    <property type="match status" value="1"/>
</dbReference>
<protein>
    <submittedName>
        <fullName evidence="3">AAA family ATPase</fullName>
    </submittedName>
</protein>
<sequence>MAYHIMEYTNESLFLTGRAGTGKSTLLNYFRKTTVKKYVVLAPTGLAALQVGGNTIHSFFGFPLRTMMRNDPEIYAWKKGHPRMRIVKKMDVLIIDEVSMVRVDLLDAIDQSLRLNMGIDLPFGGKQVIFIGDVFQLSPVVQQQDYQGGDFDEYASQYFFSAESFRAARPKVLELKKIYRQHDEDFIYLLNRVRKGAATQDDLDELNKRYLPTRDKQEDFSIVLTSVNAIADQVNLLKLVELKSPSVLYKSKTEGIFHERLYPSNTLLNLKEGAQVMMIKNDLQGRWVNGSIGKVASVTPEEVYVKFADGKIHKVDPVTWENKTYKWDRETNAISFEVHGTYTQYPIRHAWAITIHKSQGLTFDNIIIDLGKGAFAHGQLYVALSRCKTLEGITLKTKIQLKDMIVDEAVEYFADRGKIG</sequence>
<reference evidence="3 4" key="1">
    <citation type="submission" date="2018-06" db="EMBL/GenBank/DDBJ databases">
        <title>Chryseolinea flavus sp. nov., a member of the phylum Bacteroidetes isolated from soil.</title>
        <authorList>
            <person name="Li Y."/>
            <person name="Wang J."/>
        </authorList>
    </citation>
    <scope>NUCLEOTIDE SEQUENCE [LARGE SCALE GENOMIC DNA]</scope>
    <source>
        <strain evidence="3 4">SDU1-6</strain>
    </source>
</reference>
<dbReference type="Proteomes" id="UP000251889">
    <property type="component" value="Unassembled WGS sequence"/>
</dbReference>
<dbReference type="FunFam" id="3.40.50.300:FF:001498">
    <property type="entry name" value="ATP-dependent DNA helicase"/>
    <property type="match status" value="1"/>
</dbReference>
<dbReference type="EMBL" id="QMFY01000006">
    <property type="protein sequence ID" value="RAW00768.1"/>
    <property type="molecule type" value="Genomic_DNA"/>
</dbReference>
<organism evidence="3 4">
    <name type="scientific">Pseudochryseolinea flava</name>
    <dbReference type="NCBI Taxonomy" id="2059302"/>
    <lineage>
        <taxon>Bacteria</taxon>
        <taxon>Pseudomonadati</taxon>
        <taxon>Bacteroidota</taxon>
        <taxon>Cytophagia</taxon>
        <taxon>Cytophagales</taxon>
        <taxon>Fulvivirgaceae</taxon>
        <taxon>Pseudochryseolinea</taxon>
    </lineage>
</organism>